<sequence length="165" mass="16403">MTDPLLGLGVVELVEALGAAKQTVAAAESLTAGLFTAAVASVPGSSAVLRGGLVVYATDLKATLAGVDPGRLATDGPVSESTAVALALGARTKCGADWGIGLTGVAGPSEQDGHPVGTVFLGIAGPDGTECEPLALGGERWEIRTTAVATAVSRLRDRVVERAAR</sequence>
<feature type="domain" description="CinA C-terminal" evidence="1">
    <location>
        <begin position="12"/>
        <end position="157"/>
    </location>
</feature>
<name>A0A0C2VP58_RHOER</name>
<dbReference type="Gene3D" id="3.90.950.20">
    <property type="entry name" value="CinA-like"/>
    <property type="match status" value="1"/>
</dbReference>
<evidence type="ECO:0000313" key="4">
    <source>
        <dbReference type="EMBL" id="WGV52173.1"/>
    </source>
</evidence>
<evidence type="ECO:0000259" key="1">
    <source>
        <dbReference type="Pfam" id="PF02464"/>
    </source>
</evidence>
<dbReference type="InterPro" id="IPR008136">
    <property type="entry name" value="CinA_C"/>
</dbReference>
<dbReference type="OMA" id="FKFLNMD"/>
<dbReference type="AlphaFoldDB" id="A0A0C2VP58"/>
<evidence type="ECO:0000313" key="5">
    <source>
        <dbReference type="Proteomes" id="UP000325576"/>
    </source>
</evidence>
<gene>
    <name evidence="2" type="ORF">BS297_17295</name>
    <name evidence="3" type="ORF">I3517_34810</name>
    <name evidence="4" type="ORF">QIE55_13535</name>
</gene>
<dbReference type="SUPFAM" id="SSF142433">
    <property type="entry name" value="CinA-like"/>
    <property type="match status" value="1"/>
</dbReference>
<dbReference type="Pfam" id="PF02464">
    <property type="entry name" value="CinA"/>
    <property type="match status" value="1"/>
</dbReference>
<evidence type="ECO:0000313" key="3">
    <source>
        <dbReference type="EMBL" id="MBH5147779.1"/>
    </source>
</evidence>
<dbReference type="Proteomes" id="UP001230933">
    <property type="component" value="Chromosome"/>
</dbReference>
<dbReference type="RefSeq" id="WP_019748185.1">
    <property type="nucleotide sequence ID" value="NZ_BHXB01000001.1"/>
</dbReference>
<evidence type="ECO:0000313" key="2">
    <source>
        <dbReference type="EMBL" id="KAB2584091.1"/>
    </source>
</evidence>
<dbReference type="EMBL" id="MRBO01000473">
    <property type="protein sequence ID" value="KAB2584091.1"/>
    <property type="molecule type" value="Genomic_DNA"/>
</dbReference>
<dbReference type="EMBL" id="CP124545">
    <property type="protein sequence ID" value="WGV52173.1"/>
    <property type="molecule type" value="Genomic_DNA"/>
</dbReference>
<protein>
    <submittedName>
        <fullName evidence="3">CinA family protein</fullName>
    </submittedName>
    <submittedName>
        <fullName evidence="2">Competence protein</fullName>
    </submittedName>
</protein>
<reference evidence="3 6" key="2">
    <citation type="submission" date="2020-12" db="EMBL/GenBank/DDBJ databases">
        <title>Draft genome sequence of furan degrading bacterial strain FUR100.</title>
        <authorList>
            <person name="Woiski C."/>
        </authorList>
    </citation>
    <scope>NUCLEOTIDE SEQUENCE [LARGE SCALE GENOMIC DNA]</scope>
    <source>
        <strain evidence="3 6">FUR100</strain>
    </source>
</reference>
<dbReference type="EMBL" id="JAECSB010000103">
    <property type="protein sequence ID" value="MBH5147779.1"/>
    <property type="molecule type" value="Genomic_DNA"/>
</dbReference>
<dbReference type="NCBIfam" id="TIGR00199">
    <property type="entry name" value="PncC_domain"/>
    <property type="match status" value="1"/>
</dbReference>
<evidence type="ECO:0000313" key="6">
    <source>
        <dbReference type="Proteomes" id="UP000627573"/>
    </source>
</evidence>
<dbReference type="Proteomes" id="UP000627573">
    <property type="component" value="Unassembled WGS sequence"/>
</dbReference>
<dbReference type="InterPro" id="IPR036653">
    <property type="entry name" value="CinA-like_C"/>
</dbReference>
<reference evidence="4" key="3">
    <citation type="submission" date="2023-08" db="EMBL/GenBank/DDBJ databases">
        <title>Isolation and Characterization of Rhodococcus erythropolis MGMM8.</title>
        <authorList>
            <person name="Diabankana R.G.C."/>
            <person name="Afordoanyi D.M."/>
            <person name="Validov S.Z."/>
        </authorList>
    </citation>
    <scope>NUCLEOTIDE SEQUENCE</scope>
    <source>
        <strain evidence="4">MGMM8</strain>
    </source>
</reference>
<accession>A0A0C2VP58</accession>
<organism evidence="3 6">
    <name type="scientific">Rhodococcus erythropolis</name>
    <name type="common">Arthrobacter picolinophilus</name>
    <dbReference type="NCBI Taxonomy" id="1833"/>
    <lineage>
        <taxon>Bacteria</taxon>
        <taxon>Bacillati</taxon>
        <taxon>Actinomycetota</taxon>
        <taxon>Actinomycetes</taxon>
        <taxon>Mycobacteriales</taxon>
        <taxon>Nocardiaceae</taxon>
        <taxon>Rhodococcus</taxon>
        <taxon>Rhodococcus erythropolis group</taxon>
    </lineage>
</organism>
<reference evidence="2 5" key="1">
    <citation type="journal article" date="2017" name="Poromechanics V (2013)">
        <title>Genomic Characterization of the Arsenic-Tolerant Actinobacterium, &lt;i&gt;Rhodococcus erythropolis&lt;/i&gt; S43.</title>
        <authorList>
            <person name="Retamal-Morales G."/>
            <person name="Mehnert M."/>
            <person name="Schwabe R."/>
            <person name="Tischler D."/>
            <person name="Schloemann M."/>
            <person name="Levican G.J."/>
        </authorList>
    </citation>
    <scope>NUCLEOTIDE SEQUENCE [LARGE SCALE GENOMIC DNA]</scope>
    <source>
        <strain evidence="2 5">S43</strain>
    </source>
</reference>
<dbReference type="Proteomes" id="UP000325576">
    <property type="component" value="Unassembled WGS sequence"/>
</dbReference>
<dbReference type="GeneID" id="57487285"/>
<keyword evidence="6" id="KW-1185">Reference proteome</keyword>
<proteinExistence type="predicted"/>